<evidence type="ECO:0000313" key="5">
    <source>
        <dbReference type="Proteomes" id="UP001530400"/>
    </source>
</evidence>
<dbReference type="InterPro" id="IPR006571">
    <property type="entry name" value="TLDc_dom"/>
</dbReference>
<dbReference type="PANTHER" id="PTHR14499">
    <property type="entry name" value="POTASSIUM CHANNEL TETRAMERIZATION DOMAIN-CONTAINING"/>
    <property type="match status" value="1"/>
</dbReference>
<evidence type="ECO:0000259" key="3">
    <source>
        <dbReference type="PROSITE" id="PS51886"/>
    </source>
</evidence>
<dbReference type="Pfam" id="PF07534">
    <property type="entry name" value="TLD"/>
    <property type="match status" value="1"/>
</dbReference>
<dbReference type="InterPro" id="IPR013761">
    <property type="entry name" value="SAM/pointed_sf"/>
</dbReference>
<dbReference type="Pfam" id="PF07647">
    <property type="entry name" value="SAM_2"/>
    <property type="match status" value="1"/>
</dbReference>
<feature type="domain" description="SAM" evidence="2">
    <location>
        <begin position="451"/>
        <end position="516"/>
    </location>
</feature>
<dbReference type="SMART" id="SM00584">
    <property type="entry name" value="TLDc"/>
    <property type="match status" value="1"/>
</dbReference>
<evidence type="ECO:0000256" key="1">
    <source>
        <dbReference type="SAM" id="Coils"/>
    </source>
</evidence>
<dbReference type="PROSITE" id="PS51886">
    <property type="entry name" value="TLDC"/>
    <property type="match status" value="1"/>
</dbReference>
<keyword evidence="5" id="KW-1185">Reference proteome</keyword>
<proteinExistence type="predicted"/>
<sequence>MDEVEKAKDKLANCWAEHEAEYTKELNRLDEAEQALHQRVKELNQEKNKALDNNRSTQDVSNEDLVEINAGGKIIVARRATLTQMKGTRLEALFSGRWDKRLQRDGKGRIFLDVNPICFQSIVDYLNELVISPPNYPCEPPHVESELKHILRHQLDLFRITDEITLFDNSKILSNIDDWGMIFKWLKEEESDGSVRLLYRASRDGFSHTTFRKKCSNLGPTLTIINDANGRVFGGYVDGSWSPNDDNTEIKSNKAFVFLICGDRGAVQHVKAKLRREEAAAFNRTGFGPCFGACEATAGNFPLSVAVDDKEVYLNASFFAANMTSSNVRELEVYQVNSKDHKSDKLHMPKQALEESRFTSAVNVAIAERWQKIYDAQSRISTMEDLFADEGEFIFAFAGGASKDVILLNVSGTQMATKRSSLQCCEESVLARQFDDSIWVSQGSQITISRWNNQQVMSWLATVDGVTEEMVESFRNHKISGSQLGALGKNGLEDLGVKQKGVLYLLLKEIKDHELNELNPVTFIEHSPYCFSKIIDFLRMKENHSNGLVDKEPEHPNVRTGEKGKFEKIVRYYFPGDSSSFILGYSH</sequence>
<accession>A0ABD3P4F4</accession>
<comment type="caution">
    <text evidence="4">The sequence shown here is derived from an EMBL/GenBank/DDBJ whole genome shotgun (WGS) entry which is preliminary data.</text>
</comment>
<protein>
    <recommendedName>
        <fullName evidence="6">TLDc domain-containing protein</fullName>
    </recommendedName>
</protein>
<evidence type="ECO:0000259" key="2">
    <source>
        <dbReference type="PROSITE" id="PS50105"/>
    </source>
</evidence>
<dbReference type="EMBL" id="JALLPJ020000812">
    <property type="protein sequence ID" value="KAL3782298.1"/>
    <property type="molecule type" value="Genomic_DNA"/>
</dbReference>
<feature type="domain" description="TLDc" evidence="3">
    <location>
        <begin position="171"/>
        <end position="337"/>
    </location>
</feature>
<dbReference type="PANTHER" id="PTHR14499:SF136">
    <property type="entry name" value="GH08630P"/>
    <property type="match status" value="1"/>
</dbReference>
<dbReference type="SUPFAM" id="SSF47769">
    <property type="entry name" value="SAM/Pointed domain"/>
    <property type="match status" value="1"/>
</dbReference>
<dbReference type="InterPro" id="IPR001660">
    <property type="entry name" value="SAM"/>
</dbReference>
<feature type="coiled-coil region" evidence="1">
    <location>
        <begin position="15"/>
        <end position="60"/>
    </location>
</feature>
<dbReference type="Gene3D" id="1.10.150.50">
    <property type="entry name" value="Transcription Factor, Ets-1"/>
    <property type="match status" value="1"/>
</dbReference>
<gene>
    <name evidence="4" type="ORF">ACHAWO_009328</name>
</gene>
<dbReference type="InterPro" id="IPR003131">
    <property type="entry name" value="T1-type_BTB"/>
</dbReference>
<dbReference type="SUPFAM" id="SSF54695">
    <property type="entry name" value="POZ domain"/>
    <property type="match status" value="2"/>
</dbReference>
<dbReference type="Gene3D" id="3.30.710.10">
    <property type="entry name" value="Potassium Channel Kv1.1, Chain A"/>
    <property type="match status" value="2"/>
</dbReference>
<reference evidence="4 5" key="1">
    <citation type="submission" date="2024-10" db="EMBL/GenBank/DDBJ databases">
        <title>Updated reference genomes for cyclostephanoid diatoms.</title>
        <authorList>
            <person name="Roberts W.R."/>
            <person name="Alverson A.J."/>
        </authorList>
    </citation>
    <scope>NUCLEOTIDE SEQUENCE [LARGE SCALE GENOMIC DNA]</scope>
    <source>
        <strain evidence="4 5">AJA010-31</strain>
    </source>
</reference>
<dbReference type="AlphaFoldDB" id="A0ABD3P4F4"/>
<dbReference type="Pfam" id="PF02214">
    <property type="entry name" value="BTB_2"/>
    <property type="match status" value="1"/>
</dbReference>
<evidence type="ECO:0000313" key="4">
    <source>
        <dbReference type="EMBL" id="KAL3782298.1"/>
    </source>
</evidence>
<dbReference type="Proteomes" id="UP001530400">
    <property type="component" value="Unassembled WGS sequence"/>
</dbReference>
<dbReference type="InterPro" id="IPR011333">
    <property type="entry name" value="SKP1/BTB/POZ_sf"/>
</dbReference>
<keyword evidence="1" id="KW-0175">Coiled coil</keyword>
<name>A0ABD3P4F4_9STRA</name>
<dbReference type="PROSITE" id="PS50105">
    <property type="entry name" value="SAM_DOMAIN"/>
    <property type="match status" value="1"/>
</dbReference>
<organism evidence="4 5">
    <name type="scientific">Cyclotella atomus</name>
    <dbReference type="NCBI Taxonomy" id="382360"/>
    <lineage>
        <taxon>Eukaryota</taxon>
        <taxon>Sar</taxon>
        <taxon>Stramenopiles</taxon>
        <taxon>Ochrophyta</taxon>
        <taxon>Bacillariophyta</taxon>
        <taxon>Coscinodiscophyceae</taxon>
        <taxon>Thalassiosirophycidae</taxon>
        <taxon>Stephanodiscales</taxon>
        <taxon>Stephanodiscaceae</taxon>
        <taxon>Cyclotella</taxon>
    </lineage>
</organism>
<evidence type="ECO:0008006" key="6">
    <source>
        <dbReference type="Google" id="ProtNLM"/>
    </source>
</evidence>